<keyword evidence="4" id="KW-0408">Iron</keyword>
<protein>
    <recommendedName>
        <fullName evidence="7">Iron-sulfur cluster assembly 2 homolog, mitochondrial</fullName>
    </recommendedName>
    <alternativeName>
        <fullName evidence="8">HESB-like domain-containing protein 1</fullName>
    </alternativeName>
</protein>
<sequence length="137" mass="15488">MFLKTWRSIRPGYIYYCKYMSSQSSNTSKNAIALSETCVQKLKQLCEGNQFLRLCVESGGCSGFQYKFDLDDKITEDDKIFEKEGVKVVVDETSLEYIKGSTIDYHTELIRSAFRVVQNPNADIGCSCGASFSIKID</sequence>
<proteinExistence type="inferred from homology"/>
<dbReference type="GO" id="GO:0051539">
    <property type="term" value="F:4 iron, 4 sulfur cluster binding"/>
    <property type="evidence" value="ECO:0007669"/>
    <property type="project" value="TreeGrafter"/>
</dbReference>
<dbReference type="OrthoDB" id="1938621at2759"/>
<comment type="function">
    <text evidence="6">Involved in the maturation of mitochondrial 4Fe-4S proteins functioning late in the iron-sulfur cluster assembly pathway. May be involved in the binding of an intermediate of Fe/S cluster assembly.</text>
</comment>
<organism evidence="11 12">
    <name type="scientific">Danaus plexippus plexippus</name>
    <dbReference type="NCBI Taxonomy" id="278856"/>
    <lineage>
        <taxon>Eukaryota</taxon>
        <taxon>Metazoa</taxon>
        <taxon>Ecdysozoa</taxon>
        <taxon>Arthropoda</taxon>
        <taxon>Hexapoda</taxon>
        <taxon>Insecta</taxon>
        <taxon>Pterygota</taxon>
        <taxon>Neoptera</taxon>
        <taxon>Endopterygota</taxon>
        <taxon>Lepidoptera</taxon>
        <taxon>Glossata</taxon>
        <taxon>Ditrysia</taxon>
        <taxon>Papilionoidea</taxon>
        <taxon>Nymphalidae</taxon>
        <taxon>Danainae</taxon>
        <taxon>Danaini</taxon>
        <taxon>Danaina</taxon>
        <taxon>Danaus</taxon>
        <taxon>Danaus</taxon>
    </lineage>
</organism>
<name>A0A212FEH2_DANPL</name>
<dbReference type="GO" id="GO:0120510">
    <property type="term" value="C:mitochondrial [4Fe-4S] assembly complex"/>
    <property type="evidence" value="ECO:0007669"/>
    <property type="project" value="UniProtKB-ARBA"/>
</dbReference>
<evidence type="ECO:0000256" key="3">
    <source>
        <dbReference type="ARBA" id="ARBA00022723"/>
    </source>
</evidence>
<comment type="subunit">
    <text evidence="9">Heterotetramer; forms a dimer of dimers with IBA57. Interacts with [2Fe-2S]-ISCA2 forming the heterodimer [2Fe- 2S]-ISCA2-IBA57 complex; [2Fe-2S] cluster binding is absolutely required to promote the complex formation.</text>
</comment>
<comment type="similarity">
    <text evidence="2">Belongs to the HesB/IscA family.</text>
</comment>
<evidence type="ECO:0000259" key="10">
    <source>
        <dbReference type="Pfam" id="PF01521"/>
    </source>
</evidence>
<keyword evidence="5" id="KW-0496">Mitochondrion</keyword>
<dbReference type="PANTHER" id="PTHR43011">
    <property type="entry name" value="IRON-SULFUR CLUSTER ASSEMBLY 2 HOMOLOG, MITOCHONDRIAL"/>
    <property type="match status" value="1"/>
</dbReference>
<keyword evidence="12" id="KW-1185">Reference proteome</keyword>
<dbReference type="Gene3D" id="2.60.300.12">
    <property type="entry name" value="HesB-like domain"/>
    <property type="match status" value="1"/>
</dbReference>
<reference evidence="11 12" key="1">
    <citation type="journal article" date="2011" name="Cell">
        <title>The monarch butterfly genome yields insights into long-distance migration.</title>
        <authorList>
            <person name="Zhan S."/>
            <person name="Merlin C."/>
            <person name="Boore J.L."/>
            <person name="Reppert S.M."/>
        </authorList>
    </citation>
    <scope>NUCLEOTIDE SEQUENCE [LARGE SCALE GENOMIC DNA]</scope>
    <source>
        <strain evidence="11">F-2</strain>
    </source>
</reference>
<dbReference type="eggNOG" id="KOG1119">
    <property type="taxonomic scope" value="Eukaryota"/>
</dbReference>
<dbReference type="GO" id="GO:0016226">
    <property type="term" value="P:iron-sulfur cluster assembly"/>
    <property type="evidence" value="ECO:0007669"/>
    <property type="project" value="InterPro"/>
</dbReference>
<dbReference type="PANTHER" id="PTHR43011:SF1">
    <property type="entry name" value="IRON-SULFUR CLUSTER ASSEMBLY 2 HOMOLOG, MITOCHONDRIAL"/>
    <property type="match status" value="1"/>
</dbReference>
<dbReference type="GO" id="GO:0005506">
    <property type="term" value="F:iron ion binding"/>
    <property type="evidence" value="ECO:0007669"/>
    <property type="project" value="TreeGrafter"/>
</dbReference>
<comment type="caution">
    <text evidence="11">The sequence shown here is derived from an EMBL/GenBank/DDBJ whole genome shotgun (WGS) entry which is preliminary data.</text>
</comment>
<dbReference type="FunCoup" id="A0A212FEH2">
    <property type="interactions" value="936"/>
</dbReference>
<gene>
    <name evidence="11" type="ORF">KGM_200431</name>
</gene>
<evidence type="ECO:0000256" key="2">
    <source>
        <dbReference type="ARBA" id="ARBA00006718"/>
    </source>
</evidence>
<feature type="domain" description="Core" evidence="10">
    <location>
        <begin position="32"/>
        <end position="129"/>
    </location>
</feature>
<dbReference type="EMBL" id="AGBW02008935">
    <property type="protein sequence ID" value="OWR52134.1"/>
    <property type="molecule type" value="Genomic_DNA"/>
</dbReference>
<evidence type="ECO:0000256" key="8">
    <source>
        <dbReference type="ARBA" id="ARBA00077082"/>
    </source>
</evidence>
<dbReference type="NCBIfam" id="TIGR00049">
    <property type="entry name" value="iron-sulfur cluster assembly accessory protein"/>
    <property type="match status" value="1"/>
</dbReference>
<dbReference type="Pfam" id="PF01521">
    <property type="entry name" value="Fe-S_biosyn"/>
    <property type="match status" value="1"/>
</dbReference>
<evidence type="ECO:0000256" key="6">
    <source>
        <dbReference type="ARBA" id="ARBA00057540"/>
    </source>
</evidence>
<accession>A0A212FEH2</accession>
<dbReference type="STRING" id="278856.A0A212FEH2"/>
<dbReference type="SUPFAM" id="SSF89360">
    <property type="entry name" value="HesB-like domain"/>
    <property type="match status" value="1"/>
</dbReference>
<comment type="subcellular location">
    <subcellularLocation>
        <location evidence="1">Mitochondrion</location>
    </subcellularLocation>
</comment>
<dbReference type="FunFam" id="2.60.300.12:FF:000006">
    <property type="entry name" value="Iron-sulfur cluster assembly 2 mitochondrial"/>
    <property type="match status" value="1"/>
</dbReference>
<evidence type="ECO:0000256" key="5">
    <source>
        <dbReference type="ARBA" id="ARBA00023128"/>
    </source>
</evidence>
<dbReference type="AlphaFoldDB" id="A0A212FEH2"/>
<dbReference type="InterPro" id="IPR016092">
    <property type="entry name" value="ATAP"/>
</dbReference>
<dbReference type="InterPro" id="IPR035903">
    <property type="entry name" value="HesB-like_dom_sf"/>
</dbReference>
<dbReference type="Proteomes" id="UP000007151">
    <property type="component" value="Unassembled WGS sequence"/>
</dbReference>
<evidence type="ECO:0000256" key="1">
    <source>
        <dbReference type="ARBA" id="ARBA00004173"/>
    </source>
</evidence>
<evidence type="ECO:0000313" key="12">
    <source>
        <dbReference type="Proteomes" id="UP000007151"/>
    </source>
</evidence>
<evidence type="ECO:0000256" key="7">
    <source>
        <dbReference type="ARBA" id="ARBA00073313"/>
    </source>
</evidence>
<keyword evidence="3" id="KW-0479">Metal-binding</keyword>
<dbReference type="GO" id="GO:0051537">
    <property type="term" value="F:2 iron, 2 sulfur cluster binding"/>
    <property type="evidence" value="ECO:0007669"/>
    <property type="project" value="TreeGrafter"/>
</dbReference>
<evidence type="ECO:0000256" key="4">
    <source>
        <dbReference type="ARBA" id="ARBA00023004"/>
    </source>
</evidence>
<dbReference type="KEGG" id="dpl:KGM_200431"/>
<evidence type="ECO:0000313" key="11">
    <source>
        <dbReference type="EMBL" id="OWR52134.1"/>
    </source>
</evidence>
<evidence type="ECO:0000256" key="9">
    <source>
        <dbReference type="ARBA" id="ARBA00093471"/>
    </source>
</evidence>
<dbReference type="InterPro" id="IPR000361">
    <property type="entry name" value="ATAP_core_dom"/>
</dbReference>